<protein>
    <submittedName>
        <fullName evidence="2">Ubiquitin related modifier 1</fullName>
    </submittedName>
</protein>
<reference evidence="2" key="1">
    <citation type="submission" date="2025-05" db="UniProtKB">
        <authorList>
            <consortium name="Ensembl"/>
        </authorList>
    </citation>
    <scope>IDENTIFICATION</scope>
</reference>
<evidence type="ECO:0000313" key="3">
    <source>
        <dbReference type="Proteomes" id="UP000694727"/>
    </source>
</evidence>
<accession>A0A8D0QZA4</accession>
<dbReference type="AlphaFoldDB" id="A0A8D0QZA4"/>
<dbReference type="Ensembl" id="ENSSSCT00045003905.1">
    <property type="protein sequence ID" value="ENSSSCP00045002470.1"/>
    <property type="gene ID" value="ENSSSCG00045002477.1"/>
</dbReference>
<name>A0A8D0QZA4_PIG</name>
<dbReference type="Proteomes" id="UP000694728">
    <property type="component" value="Unplaced"/>
</dbReference>
<evidence type="ECO:0000256" key="1">
    <source>
        <dbReference type="SAM" id="MobiDB-lite"/>
    </source>
</evidence>
<sequence length="99" mass="10532">MAAPLSVEVEFGRLPGCLSLWPSFAEAVRSSCLTARNIRSPCPDRTNPGTSGTSLSGSRRTCSKSGQSCSSRETACPSQEIGKLIQKLRFCLLVATNLP</sequence>
<dbReference type="Ensembl" id="ENSSSCT00060053681.1">
    <property type="protein sequence ID" value="ENSSSCP00060022872.1"/>
    <property type="gene ID" value="ENSSSCG00060039655.1"/>
</dbReference>
<evidence type="ECO:0000313" key="2">
    <source>
        <dbReference type="Ensembl" id="ENSSSCP00025008597.1"/>
    </source>
</evidence>
<dbReference type="Ensembl" id="ENSSSCT00025020899.1">
    <property type="protein sequence ID" value="ENSSSCP00025008597.1"/>
    <property type="gene ID" value="ENSSSCG00025015527.1"/>
</dbReference>
<feature type="region of interest" description="Disordered" evidence="1">
    <location>
        <begin position="43"/>
        <end position="73"/>
    </location>
</feature>
<dbReference type="Proteomes" id="UP000694727">
    <property type="component" value="Unplaced"/>
</dbReference>
<proteinExistence type="predicted"/>
<organism evidence="2 3">
    <name type="scientific">Sus scrofa</name>
    <name type="common">Pig</name>
    <dbReference type="NCBI Taxonomy" id="9823"/>
    <lineage>
        <taxon>Eukaryota</taxon>
        <taxon>Metazoa</taxon>
        <taxon>Chordata</taxon>
        <taxon>Craniata</taxon>
        <taxon>Vertebrata</taxon>
        <taxon>Euteleostomi</taxon>
        <taxon>Mammalia</taxon>
        <taxon>Eutheria</taxon>
        <taxon>Laurasiatheria</taxon>
        <taxon>Artiodactyla</taxon>
        <taxon>Suina</taxon>
        <taxon>Suidae</taxon>
        <taxon>Sus</taxon>
    </lineage>
</organism>
<feature type="compositionally biased region" description="Polar residues" evidence="1">
    <location>
        <begin position="64"/>
        <end position="73"/>
    </location>
</feature>
<gene>
    <name evidence="2" type="primary">URM1</name>
</gene>
<feature type="compositionally biased region" description="Low complexity" evidence="1">
    <location>
        <begin position="49"/>
        <end position="60"/>
    </location>
</feature>
<dbReference type="Proteomes" id="UP000694723">
    <property type="component" value="Unplaced"/>
</dbReference>